<feature type="transmembrane region" description="Helical" evidence="7">
    <location>
        <begin position="27"/>
        <end position="48"/>
    </location>
</feature>
<dbReference type="InterPro" id="IPR017896">
    <property type="entry name" value="4Fe4S_Fe-S-bd"/>
</dbReference>
<reference evidence="9 11" key="2">
    <citation type="submission" date="2018-07" db="EMBL/GenBank/DDBJ databases">
        <title>Complete genome of the Arcobacter bivalviorum type strain LMG 26154.</title>
        <authorList>
            <person name="Miller W.G."/>
            <person name="Yee E."/>
            <person name="Bono J.L."/>
        </authorList>
    </citation>
    <scope>NUCLEOTIDE SEQUENCE [LARGE SCALE GENOMIC DNA]</scope>
    <source>
        <strain evidence="9 11">LMG 26154</strain>
    </source>
</reference>
<evidence type="ECO:0000256" key="4">
    <source>
        <dbReference type="ARBA" id="ARBA00023004"/>
    </source>
</evidence>
<dbReference type="SUPFAM" id="SSF54862">
    <property type="entry name" value="4Fe-4S ferredoxins"/>
    <property type="match status" value="1"/>
</dbReference>
<dbReference type="PANTHER" id="PTHR30224:SF4">
    <property type="entry name" value="ELECTRON TRANSPORT PROTEIN YCCM-RELATED"/>
    <property type="match status" value="1"/>
</dbReference>
<evidence type="ECO:0000313" key="10">
    <source>
        <dbReference type="EMBL" id="RXK11343.1"/>
    </source>
</evidence>
<name>A0AAX2AB32_9BACT</name>
<feature type="domain" description="4Fe-4S ferredoxin-type" evidence="8">
    <location>
        <begin position="60"/>
        <end position="101"/>
    </location>
</feature>
<feature type="transmembrane region" description="Helical" evidence="7">
    <location>
        <begin position="363"/>
        <end position="381"/>
    </location>
</feature>
<feature type="transmembrane region" description="Helical" evidence="7">
    <location>
        <begin position="106"/>
        <end position="128"/>
    </location>
</feature>
<gene>
    <name evidence="9" type="ORF">ABIV_1237</name>
    <name evidence="10" type="ORF">CRV05_02945</name>
</gene>
<evidence type="ECO:0000256" key="1">
    <source>
        <dbReference type="ARBA" id="ARBA00004236"/>
    </source>
</evidence>
<dbReference type="GO" id="GO:0005886">
    <property type="term" value="C:plasma membrane"/>
    <property type="evidence" value="ECO:0007669"/>
    <property type="project" value="UniProtKB-SubCell"/>
</dbReference>
<keyword evidence="5" id="KW-0411">Iron-sulfur</keyword>
<feature type="transmembrane region" description="Helical" evidence="7">
    <location>
        <begin position="255"/>
        <end position="275"/>
    </location>
</feature>
<dbReference type="Proteomes" id="UP000253850">
    <property type="component" value="Chromosome"/>
</dbReference>
<reference evidence="10 12" key="1">
    <citation type="submission" date="2017-10" db="EMBL/GenBank/DDBJ databases">
        <title>Genomics of the genus Arcobacter.</title>
        <authorList>
            <person name="Perez-Cataluna A."/>
            <person name="Figueras M.J."/>
        </authorList>
    </citation>
    <scope>NUCLEOTIDE SEQUENCE [LARGE SCALE GENOMIC DNA]</scope>
    <source>
        <strain evidence="10 12">CECT 7835</strain>
    </source>
</reference>
<keyword evidence="6 7" id="KW-0472">Membrane</keyword>
<evidence type="ECO:0000256" key="7">
    <source>
        <dbReference type="SAM" id="Phobius"/>
    </source>
</evidence>
<organism evidence="10 12">
    <name type="scientific">Halarcobacter bivalviorum</name>
    <dbReference type="NCBI Taxonomy" id="663364"/>
    <lineage>
        <taxon>Bacteria</taxon>
        <taxon>Pseudomonadati</taxon>
        <taxon>Campylobacterota</taxon>
        <taxon>Epsilonproteobacteria</taxon>
        <taxon>Campylobacterales</taxon>
        <taxon>Arcobacteraceae</taxon>
        <taxon>Halarcobacter</taxon>
    </lineage>
</organism>
<dbReference type="InterPro" id="IPR017900">
    <property type="entry name" value="4Fe4S_Fe_S_CS"/>
</dbReference>
<feature type="transmembrane region" description="Helical" evidence="7">
    <location>
        <begin position="60"/>
        <end position="85"/>
    </location>
</feature>
<keyword evidence="2" id="KW-1003">Cell membrane</keyword>
<proteinExistence type="predicted"/>
<feature type="transmembrane region" description="Helical" evidence="7">
    <location>
        <begin position="305"/>
        <end position="328"/>
    </location>
</feature>
<dbReference type="Pfam" id="PF12801">
    <property type="entry name" value="Fer4_5"/>
    <property type="match status" value="2"/>
</dbReference>
<dbReference type="EMBL" id="PDKM01000001">
    <property type="protein sequence ID" value="RXK11343.1"/>
    <property type="molecule type" value="Genomic_DNA"/>
</dbReference>
<keyword evidence="12" id="KW-1185">Reference proteome</keyword>
<protein>
    <submittedName>
        <fullName evidence="9 10">Ferredoxin</fullName>
    </submittedName>
</protein>
<feature type="transmembrane region" description="Helical" evidence="7">
    <location>
        <begin position="402"/>
        <end position="419"/>
    </location>
</feature>
<keyword evidence="7" id="KW-1133">Transmembrane helix</keyword>
<evidence type="ECO:0000256" key="2">
    <source>
        <dbReference type="ARBA" id="ARBA00022475"/>
    </source>
</evidence>
<dbReference type="KEGG" id="hbv:ABIV_1237"/>
<evidence type="ECO:0000313" key="11">
    <source>
        <dbReference type="Proteomes" id="UP000253850"/>
    </source>
</evidence>
<keyword evidence="3" id="KW-0479">Metal-binding</keyword>
<keyword evidence="4" id="KW-0408">Iron</keyword>
<accession>A0AAX2AB32</accession>
<dbReference type="RefSeq" id="WP_114839076.1">
    <property type="nucleotide sequence ID" value="NZ_CP031217.1"/>
</dbReference>
<feature type="transmembrane region" description="Helical" evidence="7">
    <location>
        <begin position="134"/>
        <end position="156"/>
    </location>
</feature>
<feature type="transmembrane region" description="Helical" evidence="7">
    <location>
        <begin position="340"/>
        <end position="357"/>
    </location>
</feature>
<dbReference type="Proteomes" id="UP000289193">
    <property type="component" value="Unassembled WGS sequence"/>
</dbReference>
<dbReference type="AlphaFoldDB" id="A0AAX2AB32"/>
<sequence length="489" mass="55921">MVEKINREKSDIYGIPVLGFLFKNPRFLFILKLSVFALFLYAMTYGFINNSTDNLFTKGIFWNLFWPFFMVITLGTFGRIFCGICPHGFIGKYLTKWGLNKKMPKFLANPFIGLLVLFFAWWLVYYMYPSFYKTPVSTALVFLVLTIIAIITFFVFEKMAYCKSLCPIGAVTNAFSKVGFTKLETYKDACSSCKTFDCAKACSYDLKPFTFEKKNSMADCTLCMDCASSCEAVAFKVTKPSSSLFKKFKPRKADVWALILLTGAISITMGFHHALGRSAIVEEFIWTKTARYFESFINFGTIDTIGLFAFSYAILFVIITSVVGMFVASRILKVDYEKTFYTLGYAFAPLFIIGGLSHVVEFFFLHYASNIVNGFVQAFSLNINYMEPLATRKDSWLHIFKMFNHLAYIWAFIIMIGRIKLLESTTFRKVVAFPFASALIIFYMGLNFYTGYIFKTYGAQKRGGHNHMQQQKQANHSSLNIIIIKENKG</sequence>
<evidence type="ECO:0000259" key="8">
    <source>
        <dbReference type="Pfam" id="PF12801"/>
    </source>
</evidence>
<dbReference type="EMBL" id="CP031217">
    <property type="protein sequence ID" value="AXH12237.1"/>
    <property type="molecule type" value="Genomic_DNA"/>
</dbReference>
<feature type="domain" description="4Fe-4S ferredoxin-type" evidence="8">
    <location>
        <begin position="139"/>
        <end position="178"/>
    </location>
</feature>
<comment type="subcellular location">
    <subcellularLocation>
        <location evidence="1">Cell membrane</location>
    </subcellularLocation>
</comment>
<keyword evidence="7" id="KW-0812">Transmembrane</keyword>
<evidence type="ECO:0000256" key="3">
    <source>
        <dbReference type="ARBA" id="ARBA00022723"/>
    </source>
</evidence>
<dbReference type="InterPro" id="IPR052378">
    <property type="entry name" value="NosR_regulator"/>
</dbReference>
<dbReference type="GO" id="GO:0046872">
    <property type="term" value="F:metal ion binding"/>
    <property type="evidence" value="ECO:0007669"/>
    <property type="project" value="UniProtKB-KW"/>
</dbReference>
<dbReference type="PROSITE" id="PS00198">
    <property type="entry name" value="4FE4S_FER_1"/>
    <property type="match status" value="1"/>
</dbReference>
<dbReference type="PANTHER" id="PTHR30224">
    <property type="entry name" value="ELECTRON TRANSPORT PROTEIN"/>
    <property type="match status" value="1"/>
</dbReference>
<dbReference type="GO" id="GO:0051536">
    <property type="term" value="F:iron-sulfur cluster binding"/>
    <property type="evidence" value="ECO:0007669"/>
    <property type="project" value="UniProtKB-KW"/>
</dbReference>
<feature type="transmembrane region" description="Helical" evidence="7">
    <location>
        <begin position="431"/>
        <end position="454"/>
    </location>
</feature>
<evidence type="ECO:0000313" key="12">
    <source>
        <dbReference type="Proteomes" id="UP000289193"/>
    </source>
</evidence>
<evidence type="ECO:0000256" key="5">
    <source>
        <dbReference type="ARBA" id="ARBA00023014"/>
    </source>
</evidence>
<evidence type="ECO:0000313" key="9">
    <source>
        <dbReference type="EMBL" id="AXH12237.1"/>
    </source>
</evidence>
<evidence type="ECO:0000256" key="6">
    <source>
        <dbReference type="ARBA" id="ARBA00023136"/>
    </source>
</evidence>